<reference evidence="1" key="1">
    <citation type="journal article" date="2014" name="Front. Microbiol.">
        <title>High frequency of phylogenetically diverse reductive dehalogenase-homologous genes in deep subseafloor sedimentary metagenomes.</title>
        <authorList>
            <person name="Kawai M."/>
            <person name="Futagami T."/>
            <person name="Toyoda A."/>
            <person name="Takaki Y."/>
            <person name="Nishi S."/>
            <person name="Hori S."/>
            <person name="Arai W."/>
            <person name="Tsubouchi T."/>
            <person name="Morono Y."/>
            <person name="Uchiyama I."/>
            <person name="Ito T."/>
            <person name="Fujiyama A."/>
            <person name="Inagaki F."/>
            <person name="Takami H."/>
        </authorList>
    </citation>
    <scope>NUCLEOTIDE SEQUENCE</scope>
    <source>
        <strain evidence="1">Expedition CK06-06</strain>
    </source>
</reference>
<protein>
    <recommendedName>
        <fullName evidence="2">mRNA interferase</fullName>
    </recommendedName>
</protein>
<dbReference type="InterPro" id="IPR011067">
    <property type="entry name" value="Plasmid_toxin/cell-grow_inhib"/>
</dbReference>
<dbReference type="GO" id="GO:0016075">
    <property type="term" value="P:rRNA catabolic process"/>
    <property type="evidence" value="ECO:0007669"/>
    <property type="project" value="TreeGrafter"/>
</dbReference>
<dbReference type="InterPro" id="IPR003477">
    <property type="entry name" value="PemK-like"/>
</dbReference>
<dbReference type="GO" id="GO:0003677">
    <property type="term" value="F:DNA binding"/>
    <property type="evidence" value="ECO:0007669"/>
    <property type="project" value="InterPro"/>
</dbReference>
<gene>
    <name evidence="1" type="ORF">S06H3_31926</name>
</gene>
<dbReference type="Pfam" id="PF02452">
    <property type="entry name" value="PemK_toxin"/>
    <property type="match status" value="1"/>
</dbReference>
<accession>X1M181</accession>
<organism evidence="1">
    <name type="scientific">marine sediment metagenome</name>
    <dbReference type="NCBI Taxonomy" id="412755"/>
    <lineage>
        <taxon>unclassified sequences</taxon>
        <taxon>metagenomes</taxon>
        <taxon>ecological metagenomes</taxon>
    </lineage>
</organism>
<dbReference type="Gene3D" id="2.30.30.110">
    <property type="match status" value="1"/>
</dbReference>
<sequence length="117" mass="13250">MSIEVRRGDVISVNLNPIRGTETGGTRPCVIIQNDIGNTYSPHTIIAVITRQKEIKKKYPTDVWVKKDDGGLEKDSIIQCDQIRTIDKKRIIEKYGFFDTAIMEEIDKSIKISLALT</sequence>
<dbReference type="SUPFAM" id="SSF50118">
    <property type="entry name" value="Cell growth inhibitor/plasmid maintenance toxic component"/>
    <property type="match status" value="1"/>
</dbReference>
<dbReference type="AlphaFoldDB" id="X1M181"/>
<dbReference type="GO" id="GO:0004521">
    <property type="term" value="F:RNA endonuclease activity"/>
    <property type="evidence" value="ECO:0007669"/>
    <property type="project" value="TreeGrafter"/>
</dbReference>
<name>X1M181_9ZZZZ</name>
<dbReference type="PANTHER" id="PTHR33988">
    <property type="entry name" value="ENDORIBONUCLEASE MAZF-RELATED"/>
    <property type="match status" value="1"/>
</dbReference>
<dbReference type="PIRSF" id="PIRSF033490">
    <property type="entry name" value="MazF"/>
    <property type="match status" value="1"/>
</dbReference>
<dbReference type="EMBL" id="BARV01018937">
    <property type="protein sequence ID" value="GAI25337.1"/>
    <property type="molecule type" value="Genomic_DNA"/>
</dbReference>
<evidence type="ECO:0008006" key="2">
    <source>
        <dbReference type="Google" id="ProtNLM"/>
    </source>
</evidence>
<proteinExistence type="predicted"/>
<dbReference type="GO" id="GO:0006402">
    <property type="term" value="P:mRNA catabolic process"/>
    <property type="evidence" value="ECO:0007669"/>
    <property type="project" value="TreeGrafter"/>
</dbReference>
<comment type="caution">
    <text evidence="1">The sequence shown here is derived from an EMBL/GenBank/DDBJ whole genome shotgun (WGS) entry which is preliminary data.</text>
</comment>
<evidence type="ECO:0000313" key="1">
    <source>
        <dbReference type="EMBL" id="GAI25337.1"/>
    </source>
</evidence>
<dbReference type="PANTHER" id="PTHR33988:SF2">
    <property type="entry name" value="ENDORIBONUCLEASE MAZF"/>
    <property type="match status" value="1"/>
</dbReference>